<organism evidence="2 3">
    <name type="scientific">Gymnopus androsaceus JB14</name>
    <dbReference type="NCBI Taxonomy" id="1447944"/>
    <lineage>
        <taxon>Eukaryota</taxon>
        <taxon>Fungi</taxon>
        <taxon>Dikarya</taxon>
        <taxon>Basidiomycota</taxon>
        <taxon>Agaricomycotina</taxon>
        <taxon>Agaricomycetes</taxon>
        <taxon>Agaricomycetidae</taxon>
        <taxon>Agaricales</taxon>
        <taxon>Marasmiineae</taxon>
        <taxon>Omphalotaceae</taxon>
        <taxon>Gymnopus</taxon>
    </lineage>
</organism>
<evidence type="ECO:0000313" key="3">
    <source>
        <dbReference type="Proteomes" id="UP000799118"/>
    </source>
</evidence>
<dbReference type="EMBL" id="ML769397">
    <property type="protein sequence ID" value="KAE9407163.1"/>
    <property type="molecule type" value="Genomic_DNA"/>
</dbReference>
<feature type="domain" description="DUF6589" evidence="1">
    <location>
        <begin position="165"/>
        <end position="266"/>
    </location>
</feature>
<proteinExistence type="predicted"/>
<gene>
    <name evidence="2" type="ORF">BT96DRAFT_986782</name>
</gene>
<dbReference type="OrthoDB" id="3207600at2759"/>
<sequence>MEDVESSSSLDESSGLEDTFLAGDVETEGDLQNTGSLDRTEAAITLVIAMLTFLQNQATNFLPLLLGLFFMINGTSTQVMIMLNAVGLSVSIHTVEHLKQELMKSAINFAIELITSPTLWYIISNNINIYLKKFQHAVVGIDGEGIDIEKASNLPARLEKRGQCANADFHADIVPTSDDMDFIYQSYLWLISDLLLSHTPGSNKWKNRQKLREEVDKMMPTDRPLPPKKTDTCPFGVFNVNEGSKKGQVKLNKAMRKRARQTEESWV</sequence>
<reference evidence="2" key="1">
    <citation type="journal article" date="2019" name="Environ. Microbiol.">
        <title>Fungal ecological strategies reflected in gene transcription - a case study of two litter decomposers.</title>
        <authorList>
            <person name="Barbi F."/>
            <person name="Kohler A."/>
            <person name="Barry K."/>
            <person name="Baskaran P."/>
            <person name="Daum C."/>
            <person name="Fauchery L."/>
            <person name="Ihrmark K."/>
            <person name="Kuo A."/>
            <person name="LaButti K."/>
            <person name="Lipzen A."/>
            <person name="Morin E."/>
            <person name="Grigoriev I.V."/>
            <person name="Henrissat B."/>
            <person name="Lindahl B."/>
            <person name="Martin F."/>
        </authorList>
    </citation>
    <scope>NUCLEOTIDE SEQUENCE</scope>
    <source>
        <strain evidence="2">JB14</strain>
    </source>
</reference>
<keyword evidence="3" id="KW-1185">Reference proteome</keyword>
<name>A0A6A4IBK4_9AGAR</name>
<accession>A0A6A4IBK4</accession>
<evidence type="ECO:0000259" key="1">
    <source>
        <dbReference type="Pfam" id="PF20231"/>
    </source>
</evidence>
<protein>
    <recommendedName>
        <fullName evidence="1">DUF6589 domain-containing protein</fullName>
    </recommendedName>
</protein>
<evidence type="ECO:0000313" key="2">
    <source>
        <dbReference type="EMBL" id="KAE9407163.1"/>
    </source>
</evidence>
<dbReference type="Pfam" id="PF20231">
    <property type="entry name" value="DUF6589"/>
    <property type="match status" value="1"/>
</dbReference>
<dbReference type="Proteomes" id="UP000799118">
    <property type="component" value="Unassembled WGS sequence"/>
</dbReference>
<dbReference type="AlphaFoldDB" id="A0A6A4IBK4"/>
<dbReference type="InterPro" id="IPR046496">
    <property type="entry name" value="DUF6589"/>
</dbReference>